<organism evidence="3 4">
    <name type="scientific">Alloacidobacterium dinghuense</name>
    <dbReference type="NCBI Taxonomy" id="2763107"/>
    <lineage>
        <taxon>Bacteria</taxon>
        <taxon>Pseudomonadati</taxon>
        <taxon>Acidobacteriota</taxon>
        <taxon>Terriglobia</taxon>
        <taxon>Terriglobales</taxon>
        <taxon>Acidobacteriaceae</taxon>
        <taxon>Alloacidobacterium</taxon>
    </lineage>
</organism>
<evidence type="ECO:0000313" key="3">
    <source>
        <dbReference type="EMBL" id="QNI33413.1"/>
    </source>
</evidence>
<evidence type="ECO:0000256" key="1">
    <source>
        <dbReference type="SAM" id="MobiDB-lite"/>
    </source>
</evidence>
<dbReference type="PANTHER" id="PTHR10357:SF179">
    <property type="entry name" value="NEUTRAL AND BASIC AMINO ACID TRANSPORT PROTEIN RBAT"/>
    <property type="match status" value="1"/>
</dbReference>
<reference evidence="3 4" key="1">
    <citation type="submission" date="2020-08" db="EMBL/GenBank/DDBJ databases">
        <title>Edaphobacter telluris sp. nov. and Acidobacterium dinghuensis sp. nov., two acidobacteria isolated from forest soil.</title>
        <authorList>
            <person name="Fu J."/>
            <person name="Qiu L."/>
        </authorList>
    </citation>
    <scope>NUCLEOTIDE SEQUENCE [LARGE SCALE GENOMIC DNA]</scope>
    <source>
        <strain evidence="3">4Y35</strain>
    </source>
</reference>
<keyword evidence="4" id="KW-1185">Reference proteome</keyword>
<dbReference type="SMART" id="SM00642">
    <property type="entry name" value="Aamy"/>
    <property type="match status" value="1"/>
</dbReference>
<dbReference type="PANTHER" id="PTHR10357">
    <property type="entry name" value="ALPHA-AMYLASE FAMILY MEMBER"/>
    <property type="match status" value="1"/>
</dbReference>
<dbReference type="AlphaFoldDB" id="A0A7G8BLJ3"/>
<gene>
    <name evidence="3" type="ORF">H7849_05530</name>
</gene>
<name>A0A7G8BLJ3_9BACT</name>
<feature type="compositionally biased region" description="Polar residues" evidence="1">
    <location>
        <begin position="312"/>
        <end position="321"/>
    </location>
</feature>
<evidence type="ECO:0000313" key="4">
    <source>
        <dbReference type="Proteomes" id="UP000515312"/>
    </source>
</evidence>
<dbReference type="GO" id="GO:0004556">
    <property type="term" value="F:alpha-amylase activity"/>
    <property type="evidence" value="ECO:0007669"/>
    <property type="project" value="TreeGrafter"/>
</dbReference>
<dbReference type="InterPro" id="IPR006047">
    <property type="entry name" value="GH13_cat_dom"/>
</dbReference>
<feature type="domain" description="Glycosyl hydrolase family 13 catalytic" evidence="2">
    <location>
        <begin position="177"/>
        <end position="601"/>
    </location>
</feature>
<dbReference type="KEGG" id="adin:H7849_05530"/>
<dbReference type="SUPFAM" id="SSF51445">
    <property type="entry name" value="(Trans)glycosidases"/>
    <property type="match status" value="1"/>
</dbReference>
<accession>A0A7G8BLJ3</accession>
<protein>
    <submittedName>
        <fullName evidence="3">Alpha amylase</fullName>
    </submittedName>
</protein>
<dbReference type="Proteomes" id="UP000515312">
    <property type="component" value="Chromosome"/>
</dbReference>
<dbReference type="Gene3D" id="3.20.20.80">
    <property type="entry name" value="Glycosidases"/>
    <property type="match status" value="1"/>
</dbReference>
<dbReference type="Pfam" id="PF00128">
    <property type="entry name" value="Alpha-amylase"/>
    <property type="match status" value="1"/>
</dbReference>
<feature type="region of interest" description="Disordered" evidence="1">
    <location>
        <begin position="307"/>
        <end position="329"/>
    </location>
</feature>
<dbReference type="InterPro" id="IPR017853">
    <property type="entry name" value="GH"/>
</dbReference>
<sequence>MPSDLLSRKSTHFVLWRPLLGMAAPALVIGRFQFGNPPTLADSKRLPLKPVSGVTGLWHIAATDCGMTDGTVYHYWFEVESTNPDRPGGAILCTDPTAWTVDWRLIPPPLKVPFDDEDRQPAGVVLFSSDKLQPCDPGGEHMDTGQDMPSPALPPNNQLVIYELPTAWARAGTGDSGIGTGSFQDVLALVQTDAIGANFSDLAVTAAGNSYLRDLGVNSLELLPPADSFFKRDWGYDTAHYLAPDSELGQPEGYSWPTANRDLSRLVGACHANKIRFFVDMVMAFSRNEPYQHVAFDPFCIDDANDHMSDPDAQTSRSTPSNPQPRDGFGSTLFRYTRALTSAFYDPETGSDQPNMIPARQHMYTQLARWMSDFRIDGIRMDSVENVANWDFVGGFKNRARAAWEARWKAAGLEGSGDDRFLVVGEELTVPMALLTQGRLDGLWNDHFRVLVRAAVFGTNAADEGEPTFEWTVRKAIDCRILGFTDGTQAVNYITSHDVEGKARERLFTSFTKYAGFAAVDAIRRIKLAFACLLTAVGVPMILAGEEFGDLHTRFDVNGNVSQDGGKQVAPVHFDLLDGSDPLPNLRQDLLAYVSRLVKLRTSCFALGVNDTSFLHTDFNDGKRVLVWQRGPGPDGSLVVVVANFSDWGTTPAQDGQYVVANWPGGRNWTEVTQQREVPGEWAGREPLFPWEAKVYLSPTP</sequence>
<dbReference type="EMBL" id="CP060394">
    <property type="protein sequence ID" value="QNI33413.1"/>
    <property type="molecule type" value="Genomic_DNA"/>
</dbReference>
<dbReference type="GO" id="GO:0009313">
    <property type="term" value="P:oligosaccharide catabolic process"/>
    <property type="evidence" value="ECO:0007669"/>
    <property type="project" value="TreeGrafter"/>
</dbReference>
<evidence type="ECO:0000259" key="2">
    <source>
        <dbReference type="SMART" id="SM00642"/>
    </source>
</evidence>
<dbReference type="RefSeq" id="WP_186744822.1">
    <property type="nucleotide sequence ID" value="NZ_CP060394.1"/>
</dbReference>
<proteinExistence type="predicted"/>